<dbReference type="PIRSF" id="PIRSF000017">
    <property type="entry name" value="RC_cytochrome"/>
    <property type="match status" value="1"/>
</dbReference>
<dbReference type="Pfam" id="PF02276">
    <property type="entry name" value="CytoC_RC"/>
    <property type="match status" value="1"/>
</dbReference>
<name>A0A840AFG7_9PROT</name>
<comment type="PTM">
    <text evidence="9 10">Binds 4 heme groups per subunit.</text>
</comment>
<comment type="function">
    <text evidence="1 9">The reaction center of purple bacteria contains a tightly bound cytochrome molecule which re-reduces the photo oxidized primary electron donor.</text>
</comment>
<keyword evidence="8 9" id="KW-0408">Iron</keyword>
<feature type="binding site" description="covalent" evidence="10">
    <location>
        <position position="124"/>
    </location>
    <ligand>
        <name>heme</name>
        <dbReference type="ChEBI" id="CHEBI:30413"/>
        <label>1</label>
    </ligand>
</feature>
<evidence type="ECO:0000256" key="7">
    <source>
        <dbReference type="ARBA" id="ARBA00022982"/>
    </source>
</evidence>
<evidence type="ECO:0000256" key="11">
    <source>
        <dbReference type="PIRSR" id="PIRSR000017-2"/>
    </source>
</evidence>
<feature type="binding site" description="covalent" evidence="10">
    <location>
        <position position="269"/>
    </location>
    <ligand>
        <name>heme</name>
        <dbReference type="ChEBI" id="CHEBI:30413"/>
        <label>3</label>
    </ligand>
</feature>
<feature type="binding site" description="axial binding residue" evidence="11">
    <location>
        <position position="173"/>
    </location>
    <ligand>
        <name>heme</name>
        <dbReference type="ChEBI" id="CHEBI:30413"/>
        <label>2</label>
    </ligand>
    <ligandPart>
        <name>Fe</name>
        <dbReference type="ChEBI" id="CHEBI:18248"/>
    </ligandPart>
</feature>
<dbReference type="InterPro" id="IPR023119">
    <property type="entry name" value="Multihaem_cyt_PRC_cyt_su-like"/>
</dbReference>
<dbReference type="AlphaFoldDB" id="A0A840AFG7"/>
<dbReference type="CDD" id="cd09224">
    <property type="entry name" value="CytoC_RC"/>
    <property type="match status" value="1"/>
</dbReference>
<dbReference type="Proteomes" id="UP000553193">
    <property type="component" value="Unassembled WGS sequence"/>
</dbReference>
<accession>A0A840AFG7</accession>
<dbReference type="RefSeq" id="WP_184384033.1">
    <property type="nucleotide sequence ID" value="NZ_JACIDJ010000003.1"/>
</dbReference>
<dbReference type="SUPFAM" id="SSF48695">
    <property type="entry name" value="Multiheme cytochromes"/>
    <property type="match status" value="1"/>
</dbReference>
<evidence type="ECO:0000313" key="13">
    <source>
        <dbReference type="EMBL" id="MBB3898845.1"/>
    </source>
</evidence>
<sequence>MKPEFFRKFNFLFGTAVVALAAAAFLVLTFERPTIETVQSGFRGTSMGQVYNTRTLTAVQARNTVPEMDEAIPNDPESPRASEIYENVQILGHLSVEQFGRIMLAMSEWIYPNAENPAESCNGCHVPGNFAAEDMYTKHVARRMLQMVHTINTTFSNHVNANGEVGVTCYTCHRGQAVPAAVWSQEPSNAAPSRMWAVAGEQNRPVTATGYATLPTDPFTPYLWGDEEIRVISGAARERNNNQSILQTEWTYGLMMHMSTSLGVNCTFCHNSRSFASWDSSTPQRVTAWHGIRMVRAINNDYIESLRDRFPPNRLGPLGDTLKVNCSTCHVGVYQPLYGAPMLRNYPELILPTQTAAPAADPSAPVQPAAAPAAAPALN</sequence>
<keyword evidence="6 9" id="KW-0479">Metal-binding</keyword>
<keyword evidence="9" id="KW-0674">Reaction center</keyword>
<evidence type="ECO:0000256" key="3">
    <source>
        <dbReference type="ARBA" id="ARBA00022448"/>
    </source>
</evidence>
<dbReference type="EMBL" id="JACIDJ010000003">
    <property type="protein sequence ID" value="MBB3898845.1"/>
    <property type="molecule type" value="Genomic_DNA"/>
</dbReference>
<keyword evidence="3 9" id="KW-0813">Transport</keyword>
<feature type="binding site" description="covalent" evidence="10">
    <location>
        <position position="329"/>
    </location>
    <ligand>
        <name>heme</name>
        <dbReference type="ChEBI" id="CHEBI:30413"/>
        <label>4</label>
    </ligand>
</feature>
<keyword evidence="4 9" id="KW-0602">Photosynthesis</keyword>
<organism evidence="13 14">
    <name type="scientific">Roseococcus suduntuyensis</name>
    <dbReference type="NCBI Taxonomy" id="455361"/>
    <lineage>
        <taxon>Bacteria</taxon>
        <taxon>Pseudomonadati</taxon>
        <taxon>Pseudomonadota</taxon>
        <taxon>Alphaproteobacteria</taxon>
        <taxon>Acetobacterales</taxon>
        <taxon>Roseomonadaceae</taxon>
        <taxon>Roseococcus</taxon>
    </lineage>
</organism>
<feature type="binding site" description="covalent" evidence="10">
    <location>
        <position position="172"/>
    </location>
    <ligand>
        <name>heme</name>
        <dbReference type="ChEBI" id="CHEBI:30413"/>
        <label>2</label>
    </ligand>
</feature>
<feature type="binding site" description="axial binding residue" evidence="11">
    <location>
        <position position="255"/>
    </location>
    <ligand>
        <name>heme</name>
        <dbReference type="ChEBI" id="CHEBI:30413"/>
        <label>3</label>
    </ligand>
    <ligandPart>
        <name>Fe</name>
        <dbReference type="ChEBI" id="CHEBI:18248"/>
    </ligandPart>
</feature>
<feature type="binding site" description="covalent" evidence="10">
    <location>
        <position position="121"/>
    </location>
    <ligand>
        <name>heme</name>
        <dbReference type="ChEBI" id="CHEBI:30413"/>
        <label>1</label>
    </ligand>
</feature>
<evidence type="ECO:0000256" key="8">
    <source>
        <dbReference type="ARBA" id="ARBA00023004"/>
    </source>
</evidence>
<evidence type="ECO:0000256" key="12">
    <source>
        <dbReference type="SAM" id="MobiDB-lite"/>
    </source>
</evidence>
<dbReference type="GO" id="GO:0019684">
    <property type="term" value="P:photosynthesis, light reaction"/>
    <property type="evidence" value="ECO:0007669"/>
    <property type="project" value="InterPro"/>
</dbReference>
<feature type="binding site" description="covalent" evidence="10">
    <location>
        <position position="169"/>
    </location>
    <ligand>
        <name>heme</name>
        <dbReference type="ChEBI" id="CHEBI:30413"/>
        <label>2</label>
    </ligand>
</feature>
<feature type="binding site" description="covalent" evidence="10">
    <location>
        <position position="326"/>
    </location>
    <ligand>
        <name>heme</name>
        <dbReference type="ChEBI" id="CHEBI:30413"/>
        <label>4</label>
    </ligand>
</feature>
<dbReference type="InterPro" id="IPR003158">
    <property type="entry name" value="Photosyn_RC_cyt_c-su"/>
</dbReference>
<feature type="binding site" description="covalent" evidence="10">
    <location>
        <position position="266"/>
    </location>
    <ligand>
        <name>heme</name>
        <dbReference type="ChEBI" id="CHEBI:30413"/>
        <label>3</label>
    </ligand>
</feature>
<keyword evidence="14" id="KW-1185">Reference proteome</keyword>
<feature type="binding site" description="axial binding residue" evidence="11">
    <location>
        <position position="144"/>
    </location>
    <ligand>
        <name>heme</name>
        <dbReference type="ChEBI" id="CHEBI:30413"/>
        <label>2</label>
    </ligand>
    <ligandPart>
        <name>Fe</name>
        <dbReference type="ChEBI" id="CHEBI:18248"/>
    </ligandPart>
</feature>
<dbReference type="GO" id="GO:0030077">
    <property type="term" value="C:plasma membrane light-harvesting complex"/>
    <property type="evidence" value="ECO:0007669"/>
    <property type="project" value="InterPro"/>
</dbReference>
<evidence type="ECO:0000256" key="4">
    <source>
        <dbReference type="ARBA" id="ARBA00022531"/>
    </source>
</evidence>
<comment type="caution">
    <text evidence="13">The sequence shown here is derived from an EMBL/GenBank/DDBJ whole genome shotgun (WGS) entry which is preliminary data.</text>
</comment>
<dbReference type="NCBIfam" id="NF040706">
    <property type="entry name" value="photo_cyt_PufC"/>
    <property type="match status" value="1"/>
</dbReference>
<feature type="binding site" description="axial binding residue" evidence="11">
    <location>
        <position position="330"/>
    </location>
    <ligand>
        <name>heme</name>
        <dbReference type="ChEBI" id="CHEBI:30413"/>
        <label>4</label>
    </ligand>
    <ligandPart>
        <name>Fe</name>
        <dbReference type="ChEBI" id="CHEBI:18248"/>
    </ligandPart>
</feature>
<dbReference type="GO" id="GO:0020037">
    <property type="term" value="F:heme binding"/>
    <property type="evidence" value="ECO:0007669"/>
    <property type="project" value="InterPro"/>
</dbReference>
<feature type="binding site" description="axial binding residue" evidence="11">
    <location>
        <position position="103"/>
    </location>
    <ligand>
        <name>heme</name>
        <dbReference type="ChEBI" id="CHEBI:30413"/>
        <label>1</label>
    </ligand>
    <ligandPart>
        <name>Fe</name>
        <dbReference type="ChEBI" id="CHEBI:18248"/>
    </ligandPart>
</feature>
<dbReference type="GO" id="GO:0005506">
    <property type="term" value="F:iron ion binding"/>
    <property type="evidence" value="ECO:0007669"/>
    <property type="project" value="InterPro"/>
</dbReference>
<feature type="binding site" description="axial binding residue" evidence="11">
    <location>
        <position position="270"/>
    </location>
    <ligand>
        <name>heme</name>
        <dbReference type="ChEBI" id="CHEBI:30413"/>
        <label>3</label>
    </ligand>
    <ligandPart>
        <name>Fe</name>
        <dbReference type="ChEBI" id="CHEBI:18248"/>
    </ligandPart>
</feature>
<protein>
    <recommendedName>
        <fullName evidence="2 9">Photosynthetic reaction center cytochrome c subunit</fullName>
    </recommendedName>
</protein>
<dbReference type="InterPro" id="IPR036280">
    <property type="entry name" value="Multihaem_cyt_sf"/>
</dbReference>
<feature type="region of interest" description="Disordered" evidence="12">
    <location>
        <begin position="358"/>
        <end position="379"/>
    </location>
</feature>
<keyword evidence="5 9" id="KW-0349">Heme</keyword>
<gene>
    <name evidence="13" type="ORF">GGQ83_002288</name>
</gene>
<evidence type="ECO:0000256" key="5">
    <source>
        <dbReference type="ARBA" id="ARBA00022617"/>
    </source>
</evidence>
<evidence type="ECO:0000256" key="10">
    <source>
        <dbReference type="PIRSR" id="PIRSR000017-1"/>
    </source>
</evidence>
<evidence type="ECO:0000256" key="6">
    <source>
        <dbReference type="ARBA" id="ARBA00022723"/>
    </source>
</evidence>
<keyword evidence="7 9" id="KW-0249">Electron transport</keyword>
<evidence type="ECO:0000313" key="14">
    <source>
        <dbReference type="Proteomes" id="UP000553193"/>
    </source>
</evidence>
<feature type="binding site" description="axial binding residue" evidence="11">
    <location>
        <position position="158"/>
    </location>
    <ligand>
        <name>heme</name>
        <dbReference type="ChEBI" id="CHEBI:30413"/>
        <label>4</label>
    </ligand>
    <ligandPart>
        <name>Fe</name>
        <dbReference type="ChEBI" id="CHEBI:18248"/>
    </ligandPart>
</feature>
<evidence type="ECO:0000256" key="1">
    <source>
        <dbReference type="ARBA" id="ARBA00003196"/>
    </source>
</evidence>
<dbReference type="Gene3D" id="1.10.468.10">
    <property type="entry name" value="Photosynthetic Reaction Center, subunit C, domain 2"/>
    <property type="match status" value="2"/>
</dbReference>
<dbReference type="GO" id="GO:0009055">
    <property type="term" value="F:electron transfer activity"/>
    <property type="evidence" value="ECO:0007669"/>
    <property type="project" value="InterPro"/>
</dbReference>
<proteinExistence type="predicted"/>
<feature type="binding site" description="axial binding residue" evidence="11">
    <location>
        <position position="125"/>
    </location>
    <ligand>
        <name>heme</name>
        <dbReference type="ChEBI" id="CHEBI:30413"/>
        <label>1</label>
    </ligand>
    <ligandPart>
        <name>Fe</name>
        <dbReference type="ChEBI" id="CHEBI:18248"/>
    </ligandPart>
</feature>
<evidence type="ECO:0000256" key="9">
    <source>
        <dbReference type="PIRNR" id="PIRNR000017"/>
    </source>
</evidence>
<evidence type="ECO:0000256" key="2">
    <source>
        <dbReference type="ARBA" id="ARBA00015978"/>
    </source>
</evidence>
<reference evidence="13 14" key="1">
    <citation type="submission" date="2020-08" db="EMBL/GenBank/DDBJ databases">
        <title>Genomic Encyclopedia of Type Strains, Phase IV (KMG-IV): sequencing the most valuable type-strain genomes for metagenomic binning, comparative biology and taxonomic classification.</title>
        <authorList>
            <person name="Goeker M."/>
        </authorList>
    </citation>
    <scope>NUCLEOTIDE SEQUENCE [LARGE SCALE GENOMIC DNA]</scope>
    <source>
        <strain evidence="13 14">DSM 19979</strain>
    </source>
</reference>